<dbReference type="PROSITE" id="PS00991">
    <property type="entry name" value="CLAT_ADAPTOR_M_2"/>
    <property type="match status" value="1"/>
</dbReference>
<dbReference type="InterPro" id="IPR011012">
    <property type="entry name" value="Longin-like_dom_sf"/>
</dbReference>
<protein>
    <submittedName>
        <fullName evidence="8">AP-1 complex subunit mu-1</fullName>
    </submittedName>
</protein>
<reference evidence="8" key="1">
    <citation type="journal article" date="2012" name="PLoS Genet.">
        <title>Comparative analysis of the genomes of two field isolates of the rice blast fungus Magnaporthe oryzae.</title>
        <authorList>
            <person name="Xue M."/>
            <person name="Yang J."/>
            <person name="Li Z."/>
            <person name="Hu S."/>
            <person name="Yao N."/>
            <person name="Dean R.A."/>
            <person name="Zhao W."/>
            <person name="Shen M."/>
            <person name="Zhang H."/>
            <person name="Li C."/>
            <person name="Liu L."/>
            <person name="Cao L."/>
            <person name="Xu X."/>
            <person name="Xing Y."/>
            <person name="Hsiang T."/>
            <person name="Zhang Z."/>
            <person name="Xu J.R."/>
            <person name="Peng Y.L."/>
        </authorList>
    </citation>
    <scope>NUCLEOTIDE SEQUENCE</scope>
    <source>
        <strain evidence="8">Y34</strain>
    </source>
</reference>
<dbReference type="InterPro" id="IPR050431">
    <property type="entry name" value="Adaptor_comp_med_subunit"/>
</dbReference>
<keyword evidence="4" id="KW-0653">Protein transport</keyword>
<evidence type="ECO:0000256" key="1">
    <source>
        <dbReference type="ARBA" id="ARBA00004640"/>
    </source>
</evidence>
<proteinExistence type="inferred from homology"/>
<dbReference type="SUPFAM" id="SSF140736">
    <property type="entry name" value="Rv1873-like"/>
    <property type="match status" value="1"/>
</dbReference>
<dbReference type="Gene3D" id="2.60.40.1170">
    <property type="entry name" value="Mu homology domain, subdomain B"/>
    <property type="match status" value="2"/>
</dbReference>
<name>A0AA97NZU0_PYRO3</name>
<dbReference type="InterPro" id="IPR036168">
    <property type="entry name" value="AP2_Mu_C_sf"/>
</dbReference>
<dbReference type="FunFam" id="3.30.450.60:FF:000006">
    <property type="entry name" value="AP-1 complex subunit mu-1 isoform 1"/>
    <property type="match status" value="1"/>
</dbReference>
<dbReference type="AlphaFoldDB" id="A0AA97NZU0"/>
<dbReference type="InterPro" id="IPR022775">
    <property type="entry name" value="AP_mu_sigma_su"/>
</dbReference>
<dbReference type="GO" id="GO:0006886">
    <property type="term" value="P:intracellular protein transport"/>
    <property type="evidence" value="ECO:0007669"/>
    <property type="project" value="InterPro"/>
</dbReference>
<dbReference type="PROSITE" id="PS51072">
    <property type="entry name" value="MHD"/>
    <property type="match status" value="1"/>
</dbReference>
<evidence type="ECO:0000259" key="7">
    <source>
        <dbReference type="PROSITE" id="PS51072"/>
    </source>
</evidence>
<dbReference type="CDD" id="cd09250">
    <property type="entry name" value="AP-1_Mu1_Cterm"/>
    <property type="match status" value="1"/>
</dbReference>
<accession>A0AA97NZU0</accession>
<evidence type="ECO:0000256" key="2">
    <source>
        <dbReference type="ARBA" id="ARBA00005324"/>
    </source>
</evidence>
<keyword evidence="6" id="KW-0968">Cytoplasmic vesicle</keyword>
<feature type="domain" description="MHD" evidence="7">
    <location>
        <begin position="167"/>
        <end position="446"/>
    </location>
</feature>
<dbReference type="SUPFAM" id="SSF49447">
    <property type="entry name" value="Second domain of Mu2 adaptin subunit (ap50) of ap2 adaptor"/>
    <property type="match status" value="1"/>
</dbReference>
<evidence type="ECO:0000256" key="3">
    <source>
        <dbReference type="ARBA" id="ARBA00022448"/>
    </source>
</evidence>
<gene>
    <name evidence="8" type="ORF">OOU_Y34scaffold00498g11</name>
</gene>
<sequence>MASALFFLDLKGKTLLARNYRGDIPMSAVEKFPILLSEAEEESSAVPPCFSHEGINYLYIRHNNLYLLALTKRNTNAAEILLFLHKIVEVFTEYFKALEEESIRDNFVIIYELLDEMMDFGYPQTTESKILQEYITQESHKLEIQARPPIAVTNAVSWRSEGIRYRKNEVFLDVVESLNLLVSSNGNVLRSEILGAIKMKCYLSGMPELRLGLNDKVMFETTGRTTRGKAIEMEDVKFHQCVRLSRFENDRTISFIPPDGEFELMSYRLNTQVKPLIWVECVVESHSGSRIEYMLKAKAQFKRRSTANNVEIVVPVPDDADTPRFRTNIGSVHYAPEQSAIVWKIKQFGGGKEFLMRAELGLPSVRGDDEHGGGMTGGFGGSMGGVGGPGKGGKRPIQVKFEIPYFTTSGIQVRYLKITEPKIYYCADTPDDLPDGPFDVASGRGLQPVVPFPEDGPDRGYWLGVGMAPPIVTQTVATQSTPQTATTQTVSTNTAPPASRAWNMTLRQRPTRLNPEEPAPSGLERFLDAQNNVVNGYEKALTEMRAGAKRSHWIWYIFPQLTGVASSPTTTCVRYAVRSLAEAVEYLRHPVLGVRLREIVEVVAASATSTAASLMGNAVDALKLKSCMTLFRRAEEVLYAERGNYCVKHISSLSMEYNLSRSAYDIILNESIQISLEIVSNTLVMITGYSWGVILPVDPIYQTTRHFQSLELVDASTLLGILLLPAADLLSRSAMPLEGCALLVQGNIRWHKDYNEREVKATCTCVIDGERLEIVFPKISLEGRNYRISPQPNTALGETWRIQAGRAIEHAIETADRGLS</sequence>
<dbReference type="GO" id="GO:0016192">
    <property type="term" value="P:vesicle-mediated transport"/>
    <property type="evidence" value="ECO:0007669"/>
    <property type="project" value="InterPro"/>
</dbReference>
<comment type="similarity">
    <text evidence="2">Belongs to the adaptor complexes medium subunit family.</text>
</comment>
<dbReference type="PANTHER" id="PTHR10529">
    <property type="entry name" value="AP COMPLEX SUBUNIT MU"/>
    <property type="match status" value="1"/>
</dbReference>
<evidence type="ECO:0000256" key="5">
    <source>
        <dbReference type="ARBA" id="ARBA00023136"/>
    </source>
</evidence>
<keyword evidence="5" id="KW-0472">Membrane</keyword>
<dbReference type="InterPro" id="IPR036287">
    <property type="entry name" value="Rv1873-like_sf"/>
</dbReference>
<evidence type="ECO:0000313" key="8">
    <source>
        <dbReference type="EMBL" id="ELQ39429.1"/>
    </source>
</evidence>
<dbReference type="SUPFAM" id="SSF64356">
    <property type="entry name" value="SNARE-like"/>
    <property type="match status" value="1"/>
</dbReference>
<evidence type="ECO:0000256" key="6">
    <source>
        <dbReference type="ARBA" id="ARBA00023329"/>
    </source>
</evidence>
<dbReference type="InterPro" id="IPR014937">
    <property type="entry name" value="DUF1810"/>
</dbReference>
<dbReference type="GO" id="GO:0030131">
    <property type="term" value="C:clathrin adaptor complex"/>
    <property type="evidence" value="ECO:0007669"/>
    <property type="project" value="InterPro"/>
</dbReference>
<dbReference type="InterPro" id="IPR001392">
    <property type="entry name" value="Clathrin_mu"/>
</dbReference>
<comment type="subcellular location">
    <subcellularLocation>
        <location evidence="1">Cytoplasmic vesicle</location>
        <location evidence="1">Clathrin-coated vesicle membrane</location>
    </subcellularLocation>
</comment>
<organism evidence="8">
    <name type="scientific">Pyricularia oryzae (strain Y34)</name>
    <name type="common">Rice blast fungus</name>
    <name type="synonym">Magnaporthe oryzae</name>
    <dbReference type="NCBI Taxonomy" id="1143189"/>
    <lineage>
        <taxon>Eukaryota</taxon>
        <taxon>Fungi</taxon>
        <taxon>Dikarya</taxon>
        <taxon>Ascomycota</taxon>
        <taxon>Pezizomycotina</taxon>
        <taxon>Sordariomycetes</taxon>
        <taxon>Sordariomycetidae</taxon>
        <taxon>Magnaporthales</taxon>
        <taxon>Pyriculariaceae</taxon>
        <taxon>Pyricularia</taxon>
    </lineage>
</organism>
<keyword evidence="3" id="KW-0813">Transport</keyword>
<dbReference type="Pfam" id="PF08837">
    <property type="entry name" value="DUF1810"/>
    <property type="match status" value="1"/>
</dbReference>
<evidence type="ECO:0000256" key="4">
    <source>
        <dbReference type="ARBA" id="ARBA00022927"/>
    </source>
</evidence>
<dbReference type="Pfam" id="PF00928">
    <property type="entry name" value="Adap_comp_sub"/>
    <property type="match status" value="1"/>
</dbReference>
<dbReference type="InterPro" id="IPR018240">
    <property type="entry name" value="Clathrin_mu_CS"/>
</dbReference>
<dbReference type="Proteomes" id="UP000011086">
    <property type="component" value="Unassembled WGS sequence"/>
</dbReference>
<dbReference type="EMBL" id="JH793976">
    <property type="protein sequence ID" value="ELQ39429.1"/>
    <property type="molecule type" value="Genomic_DNA"/>
</dbReference>
<dbReference type="GO" id="GO:0030665">
    <property type="term" value="C:clathrin-coated vesicle membrane"/>
    <property type="evidence" value="ECO:0007669"/>
    <property type="project" value="UniProtKB-SubCell"/>
</dbReference>
<dbReference type="Gene3D" id="1.25.40.380">
    <property type="entry name" value="Protein of unknown function DUF1810"/>
    <property type="match status" value="1"/>
</dbReference>
<dbReference type="CDD" id="cd14835">
    <property type="entry name" value="AP1_Mu_N"/>
    <property type="match status" value="1"/>
</dbReference>
<dbReference type="Pfam" id="PF01217">
    <property type="entry name" value="Clat_adaptor_s"/>
    <property type="match status" value="1"/>
</dbReference>
<dbReference type="InterPro" id="IPR028565">
    <property type="entry name" value="MHD"/>
</dbReference>
<dbReference type="Gene3D" id="3.30.450.60">
    <property type="match status" value="1"/>
</dbReference>
<dbReference type="PROSITE" id="PS00990">
    <property type="entry name" value="CLAT_ADAPTOR_M_1"/>
    <property type="match status" value="1"/>
</dbReference>
<dbReference type="PRINTS" id="PR00314">
    <property type="entry name" value="CLATHRINADPT"/>
</dbReference>